<name>A0A8J3B7M6_9BACI</name>
<accession>A0A8J3B7M6</accession>
<evidence type="ECO:0000313" key="3">
    <source>
        <dbReference type="Proteomes" id="UP000637720"/>
    </source>
</evidence>
<reference evidence="2" key="1">
    <citation type="journal article" date="2014" name="Int. J. Syst. Evol. Microbiol.">
        <title>Complete genome sequence of Corynebacterium casei LMG S-19264T (=DSM 44701T), isolated from a smear-ripened cheese.</title>
        <authorList>
            <consortium name="US DOE Joint Genome Institute (JGI-PGF)"/>
            <person name="Walter F."/>
            <person name="Albersmeier A."/>
            <person name="Kalinowski J."/>
            <person name="Ruckert C."/>
        </authorList>
    </citation>
    <scope>NUCLEOTIDE SEQUENCE</scope>
    <source>
        <strain evidence="2">JCM 14719</strain>
    </source>
</reference>
<evidence type="ECO:0000313" key="2">
    <source>
        <dbReference type="EMBL" id="GGJ93997.1"/>
    </source>
</evidence>
<comment type="caution">
    <text evidence="2">The sequence shown here is derived from an EMBL/GenBank/DDBJ whole genome shotgun (WGS) entry which is preliminary data.</text>
</comment>
<dbReference type="Proteomes" id="UP000637720">
    <property type="component" value="Unassembled WGS sequence"/>
</dbReference>
<dbReference type="AlphaFoldDB" id="A0A8J3B7M6"/>
<gene>
    <name evidence="2" type="ORF">GCM10007043_04690</name>
</gene>
<protein>
    <submittedName>
        <fullName evidence="2">Uncharacterized protein</fullName>
    </submittedName>
</protein>
<dbReference type="EMBL" id="BMOF01000005">
    <property type="protein sequence ID" value="GGJ93997.1"/>
    <property type="molecule type" value="Genomic_DNA"/>
</dbReference>
<reference evidence="2" key="2">
    <citation type="submission" date="2020-09" db="EMBL/GenBank/DDBJ databases">
        <authorList>
            <person name="Sun Q."/>
            <person name="Ohkuma M."/>
        </authorList>
    </citation>
    <scope>NUCLEOTIDE SEQUENCE</scope>
    <source>
        <strain evidence="2">JCM 14719</strain>
    </source>
</reference>
<evidence type="ECO:0000256" key="1">
    <source>
        <dbReference type="SAM" id="MobiDB-lite"/>
    </source>
</evidence>
<proteinExistence type="predicted"/>
<feature type="compositionally biased region" description="Low complexity" evidence="1">
    <location>
        <begin position="27"/>
        <end position="38"/>
    </location>
</feature>
<sequence length="131" mass="14353">MQRPSVVWKNPQAIKRTLKTNPRRPSPRASASPPPLLNALANPAQLKATLARVRTSVKEMSATLHQVEQLVDAAYNLIDVVEIISRQMGRSAGKGSLLDLVTKINLSEVLALLQSPLVQTLLEGEQRKQEG</sequence>
<keyword evidence="3" id="KW-1185">Reference proteome</keyword>
<organism evidence="2 3">
    <name type="scientific">Calditerricola satsumensis</name>
    <dbReference type="NCBI Taxonomy" id="373054"/>
    <lineage>
        <taxon>Bacteria</taxon>
        <taxon>Bacillati</taxon>
        <taxon>Bacillota</taxon>
        <taxon>Bacilli</taxon>
        <taxon>Bacillales</taxon>
        <taxon>Bacillaceae</taxon>
        <taxon>Calditerricola</taxon>
    </lineage>
</organism>
<feature type="region of interest" description="Disordered" evidence="1">
    <location>
        <begin position="18"/>
        <end position="38"/>
    </location>
</feature>
<dbReference type="RefSeq" id="WP_054669547.1">
    <property type="nucleotide sequence ID" value="NZ_BMOF01000005.1"/>
</dbReference>